<comment type="caution">
    <text evidence="2">The sequence shown here is derived from an EMBL/GenBank/DDBJ whole genome shotgun (WGS) entry which is preliminary data.</text>
</comment>
<keyword evidence="3" id="KW-1185">Reference proteome</keyword>
<keyword evidence="1" id="KW-0812">Transmembrane</keyword>
<accession>A0ABR9XI02</accession>
<feature type="transmembrane region" description="Helical" evidence="1">
    <location>
        <begin position="85"/>
        <end position="107"/>
    </location>
</feature>
<organism evidence="2 3">
    <name type="scientific">Mucilaginibacter boryungensis</name>
    <dbReference type="NCBI Taxonomy" id="768480"/>
    <lineage>
        <taxon>Bacteria</taxon>
        <taxon>Pseudomonadati</taxon>
        <taxon>Bacteroidota</taxon>
        <taxon>Sphingobacteriia</taxon>
        <taxon>Sphingobacteriales</taxon>
        <taxon>Sphingobacteriaceae</taxon>
        <taxon>Mucilaginibacter</taxon>
    </lineage>
</organism>
<reference evidence="2 3" key="1">
    <citation type="submission" date="2020-10" db="EMBL/GenBank/DDBJ databases">
        <title>Mucilaginibacter mali sp. nov., isolated from rhizosphere soil of apple orchard.</title>
        <authorList>
            <person name="Lee J.-S."/>
            <person name="Kim H.S."/>
            <person name="Kim J.-S."/>
        </authorList>
    </citation>
    <scope>NUCLEOTIDE SEQUENCE [LARGE SCALE GENOMIC DNA]</scope>
    <source>
        <strain evidence="2 3">KCTC 23157</strain>
    </source>
</reference>
<gene>
    <name evidence="2" type="ORF">IRJ18_10775</name>
</gene>
<feature type="transmembrane region" description="Helical" evidence="1">
    <location>
        <begin position="21"/>
        <end position="39"/>
    </location>
</feature>
<dbReference type="Proteomes" id="UP000632774">
    <property type="component" value="Unassembled WGS sequence"/>
</dbReference>
<feature type="transmembrane region" description="Helical" evidence="1">
    <location>
        <begin position="51"/>
        <end position="73"/>
    </location>
</feature>
<keyword evidence="1" id="KW-0472">Membrane</keyword>
<name>A0ABR9XI02_9SPHI</name>
<dbReference type="RefSeq" id="WP_194106183.1">
    <property type="nucleotide sequence ID" value="NZ_JADFFM010000001.1"/>
</dbReference>
<proteinExistence type="predicted"/>
<evidence type="ECO:0000313" key="2">
    <source>
        <dbReference type="EMBL" id="MBE9666845.1"/>
    </source>
</evidence>
<keyword evidence="1" id="KW-1133">Transmembrane helix</keyword>
<evidence type="ECO:0000313" key="3">
    <source>
        <dbReference type="Proteomes" id="UP000632774"/>
    </source>
</evidence>
<protein>
    <submittedName>
        <fullName evidence="2">Potassium transporter KefB</fullName>
    </submittedName>
</protein>
<sequence>MILTNNFKAQPIHPALLGKRMLLGAGIGLILISVFLIGVKNSNPAWGKLWMIKPLVMVPLAGAGGGAFFYFVNHFLGYQGGWRKAFAIVFSLIGFIIALWLGTVLGLNGTLWN</sequence>
<evidence type="ECO:0000256" key="1">
    <source>
        <dbReference type="SAM" id="Phobius"/>
    </source>
</evidence>
<dbReference type="EMBL" id="JADFFM010000001">
    <property type="protein sequence ID" value="MBE9666845.1"/>
    <property type="molecule type" value="Genomic_DNA"/>
</dbReference>